<dbReference type="GO" id="GO:0051880">
    <property type="term" value="F:G-quadruplex DNA binding"/>
    <property type="evidence" value="ECO:0007669"/>
    <property type="project" value="TreeGrafter"/>
</dbReference>
<dbReference type="GO" id="GO:0007004">
    <property type="term" value="P:telomere maintenance via telomerase"/>
    <property type="evidence" value="ECO:0007669"/>
    <property type="project" value="TreeGrafter"/>
</dbReference>
<evidence type="ECO:0000259" key="11">
    <source>
        <dbReference type="Pfam" id="PF13476"/>
    </source>
</evidence>
<gene>
    <name evidence="12" type="ORF">FCC1311_016322</name>
</gene>
<evidence type="ECO:0000256" key="4">
    <source>
        <dbReference type="ARBA" id="ARBA00009439"/>
    </source>
</evidence>
<accession>A0A2R5GCE6</accession>
<dbReference type="Proteomes" id="UP000241890">
    <property type="component" value="Unassembled WGS sequence"/>
</dbReference>
<proteinExistence type="inferred from homology"/>
<dbReference type="GO" id="GO:0003691">
    <property type="term" value="F:double-stranded telomeric DNA binding"/>
    <property type="evidence" value="ECO:0007669"/>
    <property type="project" value="TreeGrafter"/>
</dbReference>
<dbReference type="InterPro" id="IPR027417">
    <property type="entry name" value="P-loop_NTPase"/>
</dbReference>
<evidence type="ECO:0000256" key="3">
    <source>
        <dbReference type="ARBA" id="ARBA00004286"/>
    </source>
</evidence>
<dbReference type="PANTHER" id="PTHR18867">
    <property type="entry name" value="RAD50"/>
    <property type="match status" value="1"/>
</dbReference>
<evidence type="ECO:0000313" key="13">
    <source>
        <dbReference type="Proteomes" id="UP000241890"/>
    </source>
</evidence>
<reference evidence="12 13" key="1">
    <citation type="submission" date="2017-12" db="EMBL/GenBank/DDBJ databases">
        <title>Sequencing, de novo assembly and annotation of complete genome of a new Thraustochytrid species, strain FCC1311.</title>
        <authorList>
            <person name="Sedici K."/>
            <person name="Godart F."/>
            <person name="Aiese Cigliano R."/>
            <person name="Sanseverino W."/>
            <person name="Barakat M."/>
            <person name="Ortet P."/>
            <person name="Marechal E."/>
            <person name="Cagnac O."/>
            <person name="Amato A."/>
        </authorList>
    </citation>
    <scope>NUCLEOTIDE SEQUENCE [LARGE SCALE GENOMIC DNA]</scope>
</reference>
<dbReference type="PANTHER" id="PTHR18867:SF12">
    <property type="entry name" value="DNA REPAIR PROTEIN RAD50"/>
    <property type="match status" value="1"/>
</dbReference>
<keyword evidence="7" id="KW-0862">Zinc</keyword>
<name>A0A2R5GCE6_9STRA</name>
<dbReference type="GO" id="GO:0043047">
    <property type="term" value="F:single-stranded telomeric DNA binding"/>
    <property type="evidence" value="ECO:0007669"/>
    <property type="project" value="TreeGrafter"/>
</dbReference>
<evidence type="ECO:0000256" key="2">
    <source>
        <dbReference type="ARBA" id="ARBA00004123"/>
    </source>
</evidence>
<feature type="coiled-coil region" evidence="10">
    <location>
        <begin position="987"/>
        <end position="1052"/>
    </location>
</feature>
<dbReference type="EMBL" id="BEYU01000012">
    <property type="protein sequence ID" value="GBG25414.1"/>
    <property type="molecule type" value="Genomic_DNA"/>
</dbReference>
<dbReference type="InParanoid" id="A0A2R5GCE6"/>
<comment type="catalytic activity">
    <reaction evidence="9">
        <text>ATP + H2O = ADP + phosphate + H(+)</text>
        <dbReference type="Rhea" id="RHEA:13065"/>
        <dbReference type="ChEBI" id="CHEBI:15377"/>
        <dbReference type="ChEBI" id="CHEBI:15378"/>
        <dbReference type="ChEBI" id="CHEBI:30616"/>
        <dbReference type="ChEBI" id="CHEBI:43474"/>
        <dbReference type="ChEBI" id="CHEBI:456216"/>
    </reaction>
</comment>
<feature type="domain" description="Rad50/SbcC-type AAA" evidence="11">
    <location>
        <begin position="19"/>
        <end position="264"/>
    </location>
</feature>
<dbReference type="OrthoDB" id="18797at2759"/>
<keyword evidence="6" id="KW-0479">Metal-binding</keyword>
<feature type="coiled-coil region" evidence="10">
    <location>
        <begin position="205"/>
        <end position="377"/>
    </location>
</feature>
<sequence length="1482" mass="166357">MEAEDSANTSAPRGATLSRLAIRGVRSFGPDEEQVIRFDKPLTVISGQNGAGKTTVLECLKYATTGQLPPGANNGQGFVHDPKMAGVTEVKAEVKLVVQTRASERRAYFVSRKMKLTQRRTKLEFKQLEGLLKMKDRRTGQEETMSGKCSDLDRMVPLFMGVSSAILQSVIFCHQEDSSWPLQESSVLKKKFDDIFDSTRYSKALDEVKKQKKRLNDVFRDAKERKSVLESQRKHARDFTDDRNELLESISTLQSSLATTKEELNAVEEKIVDVQRKLEETDTIRKRLAQTKITYDVKREALRELRDKIGSDVLSGNAAKSTSEIETQREQVRAELESYEKRLAAIKVDAEAAARKRERADAAVVSAEREEAVLKEKLRNYAASESKLLSELHVVVVKDGALELADRLKAALDAPPVNLASSAPDVAVARRALVAEALQHVRERARDAGSTLEARTNEVDAQRDEARAKLAEVRSQVSSVEATIRELRSEEASKLDQMHEIQDELSKMDGNFSAIGSRVAQLDQNIAQQAESLKQLEASVGKDDPKPALREADADIVTLSNDLRDVSDKIEQLEAQHDQVQDYRRLVASARDEQNRHPGLLDDIKRRMHEIHLYEEELADDASARLSSLEQSVQLVSSDHHEVIASALETTREGAEGVAADLGAFATQAETALATAEAALKEEGLKIAKIEQEKTAAESSLASAHKELATLAPPRLSEAVQARLDDGESEDAIRKILEKRVEKVQGDYYDFVAAADYLNTVLEKLSRQPVNAEHACPACMRPIGDTWSEEITERNKKALQTSLPSLVLADGGCEGHATRLVSWRSQKHAERCIEYPPNKELRGYDLFRCMLILQRELSLDEGDGSRKARLLEAKQTAEQEQKDFEKAIPVLQMRARVKAQMTDNEKTLRDATEALSASRSQQAKLEAKVQTLRSGKLEPATTARDVVQSLLDSCLAAARHATKAGDLGLSTAVLEQAVQTVAGESPLQAARLAREDVENKIAKKRAEKERLQEEWQRKQARLQRAQTQLSDLRNRRIEMREQSQRFEELSKRKNLVVDERQKVVERIARETKIKSVKAEEVQRQEAALAAFEAQRKDELGRLHKASSGLTNAVANANGLVAQLDPEKLAETDTAARANLETLRNAQQAAEAAREDVRVKETETEAVKRDISELEKAESQLDDIVRFYRDQAELAENKTVRAGLLAELQEKIDGHDTLEVEKDNLDEDRRKLEREEASMAARANELERQCAAIEERLQSEELRNIEERYRAAYIEARTTKMAADDLDKYYKALDTALMRFHSMKIEEINRRIAELWGVMYRGGDIDRIEIRSEGKTTANRRSYNYRVVMTKGDTQLDMRGRCSAGQRVMAALVIRMALAETFSINCGILSVDEPTVNLDEPNKIGLANALAQVLKLHKESRFFQLILITHDQDFVDRIAQHVHNLDMEANYYNVTRHINVNTNKYVSRIAPLYADDDHRSVAS</sequence>
<dbReference type="GO" id="GO:0030870">
    <property type="term" value="C:Mre11 complex"/>
    <property type="evidence" value="ECO:0007669"/>
    <property type="project" value="TreeGrafter"/>
</dbReference>
<dbReference type="GO" id="GO:0006302">
    <property type="term" value="P:double-strand break repair"/>
    <property type="evidence" value="ECO:0007669"/>
    <property type="project" value="InterPro"/>
</dbReference>
<comment type="similarity">
    <text evidence="4">Belongs to the SMC family. RAD50 subfamily.</text>
</comment>
<evidence type="ECO:0000256" key="6">
    <source>
        <dbReference type="ARBA" id="ARBA00022723"/>
    </source>
</evidence>
<comment type="caution">
    <text evidence="12">The sequence shown here is derived from an EMBL/GenBank/DDBJ whole genome shotgun (WGS) entry which is preliminary data.</text>
</comment>
<organism evidence="12 13">
    <name type="scientific">Hondaea fermentalgiana</name>
    <dbReference type="NCBI Taxonomy" id="2315210"/>
    <lineage>
        <taxon>Eukaryota</taxon>
        <taxon>Sar</taxon>
        <taxon>Stramenopiles</taxon>
        <taxon>Bigyra</taxon>
        <taxon>Labyrinthulomycetes</taxon>
        <taxon>Thraustochytrida</taxon>
        <taxon>Thraustochytriidae</taxon>
        <taxon>Hondaea</taxon>
    </lineage>
</organism>
<comment type="cofactor">
    <cofactor evidence="1">
        <name>Zn(2+)</name>
        <dbReference type="ChEBI" id="CHEBI:29105"/>
    </cofactor>
</comment>
<evidence type="ECO:0000256" key="5">
    <source>
        <dbReference type="ARBA" id="ARBA00022454"/>
    </source>
</evidence>
<dbReference type="InterPro" id="IPR038729">
    <property type="entry name" value="Rad50/SbcC_AAA"/>
</dbReference>
<feature type="coiled-coil region" evidence="10">
    <location>
        <begin position="456"/>
        <end position="593"/>
    </location>
</feature>
<evidence type="ECO:0000256" key="8">
    <source>
        <dbReference type="ARBA" id="ARBA00023242"/>
    </source>
</evidence>
<evidence type="ECO:0000313" key="12">
    <source>
        <dbReference type="EMBL" id="GBG25414.1"/>
    </source>
</evidence>
<keyword evidence="13" id="KW-1185">Reference proteome</keyword>
<feature type="coiled-coil region" evidence="10">
    <location>
        <begin position="867"/>
        <end position="928"/>
    </location>
</feature>
<feature type="coiled-coil region" evidence="10">
    <location>
        <begin position="673"/>
        <end position="707"/>
    </location>
</feature>
<dbReference type="GO" id="GO:0016887">
    <property type="term" value="F:ATP hydrolysis activity"/>
    <property type="evidence" value="ECO:0007669"/>
    <property type="project" value="InterPro"/>
</dbReference>
<dbReference type="GO" id="GO:0000794">
    <property type="term" value="C:condensed nuclear chromosome"/>
    <property type="evidence" value="ECO:0007669"/>
    <property type="project" value="TreeGrafter"/>
</dbReference>
<dbReference type="GO" id="GO:0046872">
    <property type="term" value="F:metal ion binding"/>
    <property type="evidence" value="ECO:0007669"/>
    <property type="project" value="UniProtKB-KW"/>
</dbReference>
<evidence type="ECO:0000256" key="10">
    <source>
        <dbReference type="SAM" id="Coils"/>
    </source>
</evidence>
<keyword evidence="10" id="KW-0175">Coiled coil</keyword>
<evidence type="ECO:0000256" key="9">
    <source>
        <dbReference type="ARBA" id="ARBA00049360"/>
    </source>
</evidence>
<feature type="coiled-coil region" evidence="10">
    <location>
        <begin position="1135"/>
        <end position="1176"/>
    </location>
</feature>
<dbReference type="SUPFAM" id="SSF52540">
    <property type="entry name" value="P-loop containing nucleoside triphosphate hydrolases"/>
    <property type="match status" value="1"/>
</dbReference>
<dbReference type="GO" id="GO:0000722">
    <property type="term" value="P:telomere maintenance via recombination"/>
    <property type="evidence" value="ECO:0007669"/>
    <property type="project" value="TreeGrafter"/>
</dbReference>
<dbReference type="GO" id="GO:0070192">
    <property type="term" value="P:chromosome organization involved in meiotic cell cycle"/>
    <property type="evidence" value="ECO:0007669"/>
    <property type="project" value="TreeGrafter"/>
</dbReference>
<dbReference type="Gene3D" id="3.40.50.300">
    <property type="entry name" value="P-loop containing nucleotide triphosphate hydrolases"/>
    <property type="match status" value="2"/>
</dbReference>
<comment type="subcellular location">
    <subcellularLocation>
        <location evidence="3">Chromosome</location>
    </subcellularLocation>
    <subcellularLocation>
        <location evidence="2">Nucleus</location>
    </subcellularLocation>
</comment>
<protein>
    <submittedName>
        <fullName evidence="12">DNA repair protein RAD50</fullName>
    </submittedName>
</protein>
<dbReference type="Pfam" id="PF13476">
    <property type="entry name" value="AAA_23"/>
    <property type="match status" value="1"/>
</dbReference>
<keyword evidence="8" id="KW-0539">Nucleus</keyword>
<evidence type="ECO:0000256" key="7">
    <source>
        <dbReference type="ARBA" id="ARBA00022833"/>
    </source>
</evidence>
<evidence type="ECO:0000256" key="1">
    <source>
        <dbReference type="ARBA" id="ARBA00001947"/>
    </source>
</evidence>
<keyword evidence="5" id="KW-0158">Chromosome</keyword>
<feature type="coiled-coil region" evidence="10">
    <location>
        <begin position="1214"/>
        <end position="1262"/>
    </location>
</feature>